<evidence type="ECO:0000256" key="4">
    <source>
        <dbReference type="ARBA" id="ARBA00023098"/>
    </source>
</evidence>
<evidence type="ECO:0000256" key="5">
    <source>
        <dbReference type="ARBA" id="ARBA00023209"/>
    </source>
</evidence>
<dbReference type="PROSITE" id="PS00957">
    <property type="entry name" value="NAD_G3PDH"/>
    <property type="match status" value="1"/>
</dbReference>
<dbReference type="UniPathway" id="UPA00940"/>
<feature type="binding site" evidence="9">
    <location>
        <begin position="248"/>
        <end position="249"/>
    </location>
    <ligand>
        <name>substrate</name>
    </ligand>
</feature>
<feature type="binding site" evidence="7">
    <location>
        <position position="101"/>
    </location>
    <ligand>
        <name>sn-glycerol 3-phosphate</name>
        <dbReference type="ChEBI" id="CHEBI:57597"/>
    </ligand>
</feature>
<dbReference type="NCBIfam" id="NF000940">
    <property type="entry name" value="PRK00094.1-2"/>
    <property type="match status" value="1"/>
</dbReference>
<dbReference type="Pfam" id="PF07479">
    <property type="entry name" value="NAD_Gly3P_dh_C"/>
    <property type="match status" value="1"/>
</dbReference>
<feature type="binding site" evidence="7">
    <location>
        <position position="101"/>
    </location>
    <ligand>
        <name>NADPH</name>
        <dbReference type="ChEBI" id="CHEBI:57783"/>
    </ligand>
</feature>
<evidence type="ECO:0000256" key="8">
    <source>
        <dbReference type="PIRSR" id="PIRSR000114-1"/>
    </source>
</evidence>
<comment type="catalytic activity">
    <reaction evidence="7">
        <text>sn-glycerol 3-phosphate + NAD(+) = dihydroxyacetone phosphate + NADH + H(+)</text>
        <dbReference type="Rhea" id="RHEA:11092"/>
        <dbReference type="ChEBI" id="CHEBI:15378"/>
        <dbReference type="ChEBI" id="CHEBI:57540"/>
        <dbReference type="ChEBI" id="CHEBI:57597"/>
        <dbReference type="ChEBI" id="CHEBI:57642"/>
        <dbReference type="ChEBI" id="CHEBI:57945"/>
        <dbReference type="EC" id="1.1.1.94"/>
    </reaction>
</comment>
<feature type="binding site" evidence="7">
    <location>
        <position position="133"/>
    </location>
    <ligand>
        <name>NADPH</name>
        <dbReference type="ChEBI" id="CHEBI:57783"/>
    </ligand>
</feature>
<dbReference type="InterPro" id="IPR006109">
    <property type="entry name" value="G3P_DH_NAD-dep_C"/>
</dbReference>
<feature type="binding site" evidence="7">
    <location>
        <position position="248"/>
    </location>
    <ligand>
        <name>NADPH</name>
        <dbReference type="ChEBI" id="CHEBI:57783"/>
    </ligand>
</feature>
<reference evidence="13 14" key="1">
    <citation type="submission" date="2020-02" db="EMBL/GenBank/DDBJ databases">
        <title>complete genome sequence of Rhodobacteraceae bacterium.</title>
        <authorList>
            <person name="Park J."/>
            <person name="Kim Y.-S."/>
            <person name="Kim K.-H."/>
        </authorList>
    </citation>
    <scope>NUCLEOTIDE SEQUENCE [LARGE SCALE GENOMIC DNA]</scope>
    <source>
        <strain evidence="13 14">RR4-56</strain>
    </source>
</reference>
<keyword evidence="5 7" id="KW-0594">Phospholipid biosynthesis</keyword>
<dbReference type="AlphaFoldDB" id="A0A7L5BVG0"/>
<evidence type="ECO:0000256" key="10">
    <source>
        <dbReference type="PIRSR" id="PIRSR000114-3"/>
    </source>
</evidence>
<comment type="catalytic activity">
    <reaction evidence="7">
        <text>sn-glycerol 3-phosphate + NADP(+) = dihydroxyacetone phosphate + NADPH + H(+)</text>
        <dbReference type="Rhea" id="RHEA:11096"/>
        <dbReference type="ChEBI" id="CHEBI:15378"/>
        <dbReference type="ChEBI" id="CHEBI:57597"/>
        <dbReference type="ChEBI" id="CHEBI:57642"/>
        <dbReference type="ChEBI" id="CHEBI:57783"/>
        <dbReference type="ChEBI" id="CHEBI:58349"/>
        <dbReference type="EC" id="1.1.1.94"/>
    </reaction>
</comment>
<feature type="binding site" evidence="7">
    <location>
        <position position="129"/>
    </location>
    <ligand>
        <name>sn-glycerol 3-phosphate</name>
        <dbReference type="ChEBI" id="CHEBI:57597"/>
    </ligand>
</feature>
<comment type="function">
    <text evidence="7">Catalyzes the reduction of the glycolytic intermediate dihydroxyacetone phosphate (DHAP) to sn-glycerol 3-phosphate (G3P), the key precursor for phospholipid synthesis.</text>
</comment>
<name>A0A7L5BVG0_9RHOB</name>
<keyword evidence="2 7" id="KW-0444">Lipid biosynthesis</keyword>
<feature type="binding site" evidence="7">
    <location>
        <position position="51"/>
    </location>
    <ligand>
        <name>NADPH</name>
        <dbReference type="ChEBI" id="CHEBI:57783"/>
    </ligand>
</feature>
<dbReference type="Proteomes" id="UP000503336">
    <property type="component" value="Chromosome"/>
</dbReference>
<evidence type="ECO:0000256" key="2">
    <source>
        <dbReference type="ARBA" id="ARBA00022516"/>
    </source>
</evidence>
<feature type="binding site" evidence="7">
    <location>
        <position position="50"/>
    </location>
    <ligand>
        <name>NADPH</name>
        <dbReference type="ChEBI" id="CHEBI:57783"/>
    </ligand>
</feature>
<accession>A0A7L5BVG0</accession>
<gene>
    <name evidence="7" type="primary">gpsA</name>
    <name evidence="13" type="ORF">G5B40_06150</name>
</gene>
<feature type="binding site" evidence="7">
    <location>
        <position position="31"/>
    </location>
    <ligand>
        <name>NADPH</name>
        <dbReference type="ChEBI" id="CHEBI:57783"/>
    </ligand>
</feature>
<feature type="binding site" evidence="9">
    <location>
        <position position="101"/>
    </location>
    <ligand>
        <name>substrate</name>
    </ligand>
</feature>
<dbReference type="SUPFAM" id="SSF48179">
    <property type="entry name" value="6-phosphogluconate dehydrogenase C-terminal domain-like"/>
    <property type="match status" value="1"/>
</dbReference>
<dbReference type="GO" id="GO:0047952">
    <property type="term" value="F:glycerol-3-phosphate dehydrogenase [NAD(P)+] activity"/>
    <property type="evidence" value="ECO:0007669"/>
    <property type="project" value="UniProtKB-UniRule"/>
</dbReference>
<dbReference type="GO" id="GO:0051287">
    <property type="term" value="F:NAD binding"/>
    <property type="evidence" value="ECO:0007669"/>
    <property type="project" value="InterPro"/>
</dbReference>
<comment type="similarity">
    <text evidence="1 7">Belongs to the NAD-dependent glycerol-3-phosphate dehydrogenase family.</text>
</comment>
<dbReference type="GO" id="GO:0046167">
    <property type="term" value="P:glycerol-3-phosphate biosynthetic process"/>
    <property type="evidence" value="ECO:0007669"/>
    <property type="project" value="UniProtKB-UniRule"/>
</dbReference>
<evidence type="ECO:0000256" key="6">
    <source>
        <dbReference type="ARBA" id="ARBA00023264"/>
    </source>
</evidence>
<dbReference type="InterPro" id="IPR013328">
    <property type="entry name" value="6PGD_dom2"/>
</dbReference>
<evidence type="ECO:0000256" key="1">
    <source>
        <dbReference type="ARBA" id="ARBA00011009"/>
    </source>
</evidence>
<feature type="binding site" evidence="10">
    <location>
        <position position="248"/>
    </location>
    <ligand>
        <name>NAD(+)</name>
        <dbReference type="ChEBI" id="CHEBI:57540"/>
    </ligand>
</feature>
<organism evidence="13 14">
    <name type="scientific">Pikeienuella piscinae</name>
    <dbReference type="NCBI Taxonomy" id="2748098"/>
    <lineage>
        <taxon>Bacteria</taxon>
        <taxon>Pseudomonadati</taxon>
        <taxon>Pseudomonadota</taxon>
        <taxon>Alphaproteobacteria</taxon>
        <taxon>Rhodobacterales</taxon>
        <taxon>Paracoccaceae</taxon>
        <taxon>Pikeienuella</taxon>
    </lineage>
</organism>
<feature type="active site" description="Proton acceptor" evidence="7 8">
    <location>
        <position position="184"/>
    </location>
</feature>
<keyword evidence="7 10" id="KW-0520">NAD</keyword>
<evidence type="ECO:0000313" key="13">
    <source>
        <dbReference type="EMBL" id="QIE55073.1"/>
    </source>
</evidence>
<comment type="caution">
    <text evidence="7">Lacks conserved residue(s) required for the propagation of feature annotation.</text>
</comment>
<feature type="binding site" evidence="7">
    <location>
        <position position="248"/>
    </location>
    <ligand>
        <name>sn-glycerol 3-phosphate</name>
        <dbReference type="ChEBI" id="CHEBI:57597"/>
    </ligand>
</feature>
<feature type="binding site" evidence="7">
    <location>
        <position position="247"/>
    </location>
    <ligand>
        <name>sn-glycerol 3-phosphate</name>
        <dbReference type="ChEBI" id="CHEBI:57597"/>
    </ligand>
</feature>
<dbReference type="KEGG" id="hdh:G5B40_06150"/>
<dbReference type="Gene3D" id="3.40.50.720">
    <property type="entry name" value="NAD(P)-binding Rossmann-like Domain"/>
    <property type="match status" value="1"/>
</dbReference>
<dbReference type="GO" id="GO:0046168">
    <property type="term" value="P:glycerol-3-phosphate catabolic process"/>
    <property type="evidence" value="ECO:0007669"/>
    <property type="project" value="InterPro"/>
</dbReference>
<dbReference type="InterPro" id="IPR011128">
    <property type="entry name" value="G3P_DH_NAD-dep_N"/>
</dbReference>
<feature type="binding site" evidence="7">
    <location>
        <position position="269"/>
    </location>
    <ligand>
        <name>NADPH</name>
        <dbReference type="ChEBI" id="CHEBI:57783"/>
    </ligand>
</feature>
<dbReference type="EC" id="1.1.1.94" evidence="7"/>
<dbReference type="InterPro" id="IPR036291">
    <property type="entry name" value="NAD(P)-bd_dom_sf"/>
</dbReference>
<comment type="subcellular location">
    <subcellularLocation>
        <location evidence="7">Cytoplasm</location>
    </subcellularLocation>
</comment>
<keyword evidence="7" id="KW-0521">NADP</keyword>
<evidence type="ECO:0000256" key="9">
    <source>
        <dbReference type="PIRSR" id="PIRSR000114-2"/>
    </source>
</evidence>
<dbReference type="Pfam" id="PF01210">
    <property type="entry name" value="NAD_Gly3P_dh_N"/>
    <property type="match status" value="1"/>
</dbReference>
<feature type="binding site" evidence="7">
    <location>
        <position position="237"/>
    </location>
    <ligand>
        <name>sn-glycerol 3-phosphate</name>
        <dbReference type="ChEBI" id="CHEBI:57597"/>
    </ligand>
</feature>
<dbReference type="InterPro" id="IPR006168">
    <property type="entry name" value="G3P_DH_NAD-dep"/>
</dbReference>
<feature type="binding site" evidence="10">
    <location>
        <position position="133"/>
    </location>
    <ligand>
        <name>NAD(+)</name>
        <dbReference type="ChEBI" id="CHEBI:57540"/>
    </ligand>
</feature>
<feature type="domain" description="Glycerol-3-phosphate dehydrogenase NAD-dependent N-terminal" evidence="11">
    <location>
        <begin position="57"/>
        <end position="152"/>
    </location>
</feature>
<dbReference type="InterPro" id="IPR008927">
    <property type="entry name" value="6-PGluconate_DH-like_C_sf"/>
</dbReference>
<feature type="domain" description="Glycerol-3-phosphate dehydrogenase NAD-dependent C-terminal" evidence="12">
    <location>
        <begin position="173"/>
        <end position="302"/>
    </location>
</feature>
<feature type="binding site" evidence="7">
    <location>
        <position position="184"/>
    </location>
    <ligand>
        <name>sn-glycerol 3-phosphate</name>
        <dbReference type="ChEBI" id="CHEBI:57597"/>
    </ligand>
</feature>
<feature type="binding site" evidence="7">
    <location>
        <position position="249"/>
    </location>
    <ligand>
        <name>sn-glycerol 3-phosphate</name>
        <dbReference type="ChEBI" id="CHEBI:57597"/>
    </ligand>
</feature>
<sequence length="320" mass="31789">MSPRRRCWAAGERAPVSRDDQIVAILGAGAFGRALAAVAGKTGPVRLIGRRPAEGVETDAAAGLVGAGLVIIAVPAQATRAALGVWAPRLPQGAPLILAAKGLEAGSSLLQSEIAAALTPGRQLMALTGPAFAVDLIAGLPTAVTLATNDEAAGRAAQLRLAGPTLRPYLSDDIIGAEIGGALKNVVAIACGAAIGRGLGESARAALMTRGFAEMTRIALAKGGRAETLAGLSGLGDLALTTASEKSRNFAFGLTLGRGEAPEPGVTREGVATAGAAAALAARLGVEAPIIEAVARLAAGRSGIDAEMAGLLSRPLGRES</sequence>
<keyword evidence="6 7" id="KW-1208">Phospholipid metabolism</keyword>
<evidence type="ECO:0000259" key="11">
    <source>
        <dbReference type="Pfam" id="PF01210"/>
    </source>
</evidence>
<dbReference type="HAMAP" id="MF_00394">
    <property type="entry name" value="NAD_Glyc3P_dehydrog"/>
    <property type="match status" value="1"/>
</dbReference>
<keyword evidence="7" id="KW-0547">Nucleotide-binding</keyword>
<protein>
    <recommendedName>
        <fullName evidence="7">Glycerol-3-phosphate dehydrogenase [NAD(P)+]</fullName>
        <ecNumber evidence="7">1.1.1.94</ecNumber>
    </recommendedName>
    <alternativeName>
        <fullName evidence="7">NAD(P)(+)-dependent glycerol-3-phosphate dehydrogenase</fullName>
    </alternativeName>
    <alternativeName>
        <fullName evidence="7">NAD(P)H-dependent dihydroxyacetone-phosphate reductase</fullName>
    </alternativeName>
</protein>
<keyword evidence="14" id="KW-1185">Reference proteome</keyword>
<keyword evidence="4 7" id="KW-0443">Lipid metabolism</keyword>
<dbReference type="GO" id="GO:0005975">
    <property type="term" value="P:carbohydrate metabolic process"/>
    <property type="evidence" value="ECO:0007669"/>
    <property type="project" value="InterPro"/>
</dbReference>
<dbReference type="GO" id="GO:0006650">
    <property type="term" value="P:glycerophospholipid metabolic process"/>
    <property type="evidence" value="ECO:0007669"/>
    <property type="project" value="UniProtKB-UniRule"/>
</dbReference>
<dbReference type="GO" id="GO:0008654">
    <property type="term" value="P:phospholipid biosynthetic process"/>
    <property type="evidence" value="ECO:0007669"/>
    <property type="project" value="UniProtKB-KW"/>
</dbReference>
<dbReference type="NCBIfam" id="NF000942">
    <property type="entry name" value="PRK00094.1-4"/>
    <property type="match status" value="1"/>
</dbReference>
<dbReference type="SUPFAM" id="SSF51735">
    <property type="entry name" value="NAD(P)-binding Rossmann-fold domains"/>
    <property type="match status" value="1"/>
</dbReference>
<evidence type="ECO:0000259" key="12">
    <source>
        <dbReference type="Pfam" id="PF07479"/>
    </source>
</evidence>
<proteinExistence type="inferred from homology"/>
<dbReference type="PIRSF" id="PIRSF000114">
    <property type="entry name" value="Glycerol-3-P_dh"/>
    <property type="match status" value="1"/>
</dbReference>
<keyword evidence="3 7" id="KW-0560">Oxidoreductase</keyword>
<dbReference type="GO" id="GO:0005829">
    <property type="term" value="C:cytosol"/>
    <property type="evidence" value="ECO:0007669"/>
    <property type="project" value="TreeGrafter"/>
</dbReference>
<dbReference type="Gene3D" id="1.10.1040.10">
    <property type="entry name" value="N-(1-d-carboxylethyl)-l-norvaline Dehydrogenase, domain 2"/>
    <property type="match status" value="1"/>
</dbReference>
<comment type="pathway">
    <text evidence="7">Membrane lipid metabolism; glycerophospholipid metabolism.</text>
</comment>
<evidence type="ECO:0000256" key="3">
    <source>
        <dbReference type="ARBA" id="ARBA00023002"/>
    </source>
</evidence>
<evidence type="ECO:0000256" key="7">
    <source>
        <dbReference type="HAMAP-Rule" id="MF_00394"/>
    </source>
</evidence>
<dbReference type="EMBL" id="CP049056">
    <property type="protein sequence ID" value="QIE55073.1"/>
    <property type="molecule type" value="Genomic_DNA"/>
</dbReference>
<dbReference type="PANTHER" id="PTHR11728:SF1">
    <property type="entry name" value="GLYCEROL-3-PHOSPHATE DEHYDROGENASE [NAD(+)] 2, CHLOROPLASTIC"/>
    <property type="match status" value="1"/>
</dbReference>
<dbReference type="PANTHER" id="PTHR11728">
    <property type="entry name" value="GLYCEROL-3-PHOSPHATE DEHYDROGENASE"/>
    <property type="match status" value="1"/>
</dbReference>
<evidence type="ECO:0000313" key="14">
    <source>
        <dbReference type="Proteomes" id="UP000503336"/>
    </source>
</evidence>
<feature type="binding site" evidence="10">
    <location>
        <begin position="27"/>
        <end position="32"/>
    </location>
    <ligand>
        <name>NAD(+)</name>
        <dbReference type="ChEBI" id="CHEBI:57540"/>
    </ligand>
</feature>
<keyword evidence="7" id="KW-0963">Cytoplasm</keyword>